<dbReference type="Pfam" id="PF00047">
    <property type="entry name" value="ig"/>
    <property type="match status" value="1"/>
</dbReference>
<evidence type="ECO:0000256" key="5">
    <source>
        <dbReference type="ARBA" id="ARBA00023157"/>
    </source>
</evidence>
<evidence type="ECO:0000313" key="9">
    <source>
        <dbReference type="Ensembl" id="ENSMICP00000015218.3"/>
    </source>
</evidence>
<keyword evidence="2" id="KW-0812">Transmembrane</keyword>
<name>A0A8C5XEX8_MICMU</name>
<evidence type="ECO:0000256" key="4">
    <source>
        <dbReference type="ARBA" id="ARBA00023136"/>
    </source>
</evidence>
<feature type="chain" id="PRO_5034175982" description="Ig-like domain-containing protein" evidence="7">
    <location>
        <begin position="19"/>
        <end position="360"/>
    </location>
</feature>
<reference evidence="9" key="3">
    <citation type="submission" date="2025-09" db="UniProtKB">
        <authorList>
            <consortium name="Ensembl"/>
        </authorList>
    </citation>
    <scope>IDENTIFICATION</scope>
</reference>
<evidence type="ECO:0000256" key="7">
    <source>
        <dbReference type="SAM" id="SignalP"/>
    </source>
</evidence>
<dbReference type="GO" id="GO:0005886">
    <property type="term" value="C:plasma membrane"/>
    <property type="evidence" value="ECO:0007669"/>
    <property type="project" value="TreeGrafter"/>
</dbReference>
<dbReference type="GeneTree" id="ENSGT01150000286907"/>
<dbReference type="InterPro" id="IPR013783">
    <property type="entry name" value="Ig-like_fold"/>
</dbReference>
<protein>
    <recommendedName>
        <fullName evidence="8">Ig-like domain-containing protein</fullName>
    </recommendedName>
</protein>
<evidence type="ECO:0000256" key="2">
    <source>
        <dbReference type="ARBA" id="ARBA00022692"/>
    </source>
</evidence>
<dbReference type="PANTHER" id="PTHR12035:SF132">
    <property type="entry name" value="MYELOID CELL SURFACE ANTIGEN CD33"/>
    <property type="match status" value="1"/>
</dbReference>
<evidence type="ECO:0000256" key="6">
    <source>
        <dbReference type="ARBA" id="ARBA00023319"/>
    </source>
</evidence>
<dbReference type="InterPro" id="IPR007110">
    <property type="entry name" value="Ig-like_dom"/>
</dbReference>
<reference evidence="9" key="1">
    <citation type="submission" date="2016-12" db="EMBL/GenBank/DDBJ databases">
        <title>Mouse lemur reference genome and diversity panel.</title>
        <authorList>
            <person name="Harris R."/>
            <person name="Larsen P."/>
            <person name="Liu Y."/>
            <person name="Hughes D.S."/>
            <person name="Murali S."/>
            <person name="Raveendran M."/>
            <person name="Korchina V."/>
            <person name="Wang M."/>
            <person name="Jhangiani S."/>
            <person name="Bandaranaike D."/>
            <person name="Bellair M."/>
            <person name="Blankenburg K."/>
            <person name="Chao H."/>
            <person name="Dahdouli M."/>
            <person name="Dinh H."/>
            <person name="Doddapaneni H."/>
            <person name="English A."/>
            <person name="Firestine M."/>
            <person name="Gnanaolivu R."/>
            <person name="Gross S."/>
            <person name="Hernandez B."/>
            <person name="Javaid M."/>
            <person name="Jayaseelan J."/>
            <person name="Jones J."/>
            <person name="Khan Z."/>
            <person name="Kovar C."/>
            <person name="Kurapati P."/>
            <person name="Le B."/>
            <person name="Lee S."/>
            <person name="Li M."/>
            <person name="Mathew T."/>
            <person name="Narasimhan A."/>
            <person name="Ngo D."/>
            <person name="Nguyen L."/>
            <person name="Okwuonu G."/>
            <person name="Ongeri F."/>
            <person name="Osuji N."/>
            <person name="Pu L.-L."/>
            <person name="Puazo M."/>
            <person name="Quiroz J."/>
            <person name="Raj R."/>
            <person name="Rajbhandari K."/>
            <person name="Reid J.G."/>
            <person name="Santibanez J."/>
            <person name="Sexton D."/>
            <person name="Skinner E."/>
            <person name="Vee V."/>
            <person name="Weissenberger G."/>
            <person name="Wu Y."/>
            <person name="Xin Y."/>
            <person name="Han Y."/>
            <person name="Campbell C."/>
            <person name="Brown A."/>
            <person name="Sullivan B."/>
            <person name="Shelton J."/>
            <person name="Brown S."/>
            <person name="Dudchenko O."/>
            <person name="Machol I."/>
            <person name="Durand N."/>
            <person name="Shamim M."/>
            <person name="Lieberman A."/>
            <person name="Muzny D.M."/>
            <person name="Richards S."/>
            <person name="Yoder A."/>
            <person name="Worley K.C."/>
            <person name="Rogers J."/>
            <person name="Gibbs R.A."/>
        </authorList>
    </citation>
    <scope>NUCLEOTIDE SEQUENCE [LARGE SCALE GENOMIC DNA]</scope>
</reference>
<dbReference type="AlphaFoldDB" id="A0A8C5XEX8"/>
<dbReference type="SUPFAM" id="SSF48726">
    <property type="entry name" value="Immunoglobulin"/>
    <property type="match status" value="2"/>
</dbReference>
<keyword evidence="10" id="KW-1185">Reference proteome</keyword>
<sequence length="360" mass="39496">MLLPLLLPLLWTREWPRGDGPRGLSQADLCFPTGALAQDLRYQLKVKESVMVQEDLCVLVPCIFLYPPKSPYGINYVYGYWFWEGAKEPQDAPVATNNPARKVQEETQGRFHLLGDPGRNNARRKDNGSYFFWVERGTTKWSYKSPQLSVGVTALTPTPDILFQETLECGHPSTLTCSVRGRPPIFSWMSAAPASLGPRTTRSSVLTLTPRPQDHGTSLTCQVKFPGADVTTERTIQLNVSCGPQSPPVGVSLGDSPGSLCRAVTGNRRVNKCPLRIKLISWTLSAFSWSPSLCPSLSPFSPLPQEHQKMSKCHGSTDPSSSLGAASTVGMKEELWFASLSFPGTNPSKGTSSCYSEIRT</sequence>
<feature type="domain" description="Ig-like" evidence="8">
    <location>
        <begin position="159"/>
        <end position="237"/>
    </location>
</feature>
<keyword evidence="7" id="KW-0732">Signal</keyword>
<dbReference type="PROSITE" id="PS50835">
    <property type="entry name" value="IG_LIKE"/>
    <property type="match status" value="1"/>
</dbReference>
<dbReference type="InterPro" id="IPR013151">
    <property type="entry name" value="Immunoglobulin_dom"/>
</dbReference>
<dbReference type="Proteomes" id="UP000694394">
    <property type="component" value="Chromosome 22"/>
</dbReference>
<dbReference type="GO" id="GO:0007155">
    <property type="term" value="P:cell adhesion"/>
    <property type="evidence" value="ECO:0007669"/>
    <property type="project" value="TreeGrafter"/>
</dbReference>
<dbReference type="PANTHER" id="PTHR12035">
    <property type="entry name" value="SIALIC ACID BINDING IMMUNOGLOBULIN-LIKE LECTIN"/>
    <property type="match status" value="1"/>
</dbReference>
<feature type="signal peptide" evidence="7">
    <location>
        <begin position="1"/>
        <end position="18"/>
    </location>
</feature>
<evidence type="ECO:0000256" key="1">
    <source>
        <dbReference type="ARBA" id="ARBA00004167"/>
    </source>
</evidence>
<evidence type="ECO:0000259" key="8">
    <source>
        <dbReference type="PROSITE" id="PS50835"/>
    </source>
</evidence>
<evidence type="ECO:0000313" key="10">
    <source>
        <dbReference type="Proteomes" id="UP000694394"/>
    </source>
</evidence>
<dbReference type="Gene3D" id="2.60.40.10">
    <property type="entry name" value="Immunoglobulins"/>
    <property type="match status" value="2"/>
</dbReference>
<keyword evidence="6" id="KW-0393">Immunoglobulin domain</keyword>
<keyword evidence="3" id="KW-1133">Transmembrane helix</keyword>
<evidence type="ECO:0000256" key="3">
    <source>
        <dbReference type="ARBA" id="ARBA00022989"/>
    </source>
</evidence>
<dbReference type="EMBL" id="ABDC03026263">
    <property type="status" value="NOT_ANNOTATED_CDS"/>
    <property type="molecule type" value="Genomic_DNA"/>
</dbReference>
<proteinExistence type="predicted"/>
<dbReference type="Ensembl" id="ENSMICT00000016700.3">
    <property type="protein sequence ID" value="ENSMICP00000015218.3"/>
    <property type="gene ID" value="ENSMICG00000016702.3"/>
</dbReference>
<keyword evidence="4" id="KW-0472">Membrane</keyword>
<dbReference type="InterPro" id="IPR051036">
    <property type="entry name" value="SIGLEC"/>
</dbReference>
<keyword evidence="5" id="KW-1015">Disulfide bond</keyword>
<reference evidence="9" key="2">
    <citation type="submission" date="2025-08" db="UniProtKB">
        <authorList>
            <consortium name="Ensembl"/>
        </authorList>
    </citation>
    <scope>IDENTIFICATION</scope>
</reference>
<dbReference type="InterPro" id="IPR036179">
    <property type="entry name" value="Ig-like_dom_sf"/>
</dbReference>
<dbReference type="GO" id="GO:0033691">
    <property type="term" value="F:sialic acid binding"/>
    <property type="evidence" value="ECO:0007669"/>
    <property type="project" value="TreeGrafter"/>
</dbReference>
<accession>A0A8C5XEX8</accession>
<organism evidence="9 10">
    <name type="scientific">Microcebus murinus</name>
    <name type="common">Gray mouse lemur</name>
    <name type="synonym">Lemur murinus</name>
    <dbReference type="NCBI Taxonomy" id="30608"/>
    <lineage>
        <taxon>Eukaryota</taxon>
        <taxon>Metazoa</taxon>
        <taxon>Chordata</taxon>
        <taxon>Craniata</taxon>
        <taxon>Vertebrata</taxon>
        <taxon>Euteleostomi</taxon>
        <taxon>Mammalia</taxon>
        <taxon>Eutheria</taxon>
        <taxon>Euarchontoglires</taxon>
        <taxon>Primates</taxon>
        <taxon>Strepsirrhini</taxon>
        <taxon>Lemuriformes</taxon>
        <taxon>Cheirogaleidae</taxon>
        <taxon>Microcebus</taxon>
    </lineage>
</organism>
<comment type="subcellular location">
    <subcellularLocation>
        <location evidence="1">Membrane</location>
        <topology evidence="1">Single-pass membrane protein</topology>
    </subcellularLocation>
</comment>